<proteinExistence type="predicted"/>
<comment type="caution">
    <text evidence="2">The sequence shown here is derived from an EMBL/GenBank/DDBJ whole genome shotgun (WGS) entry which is preliminary data.</text>
</comment>
<dbReference type="RefSeq" id="WP_228867842.1">
    <property type="nucleotide sequence ID" value="NZ_JAHUVW010000001.1"/>
</dbReference>
<gene>
    <name evidence="2" type="ORF">STHAL_08210</name>
</gene>
<name>A0ABS6TMI0_STRHA</name>
<organism evidence="2 3">
    <name type="scientific">Streptomyces halstedii</name>
    <dbReference type="NCBI Taxonomy" id="1944"/>
    <lineage>
        <taxon>Bacteria</taxon>
        <taxon>Bacillati</taxon>
        <taxon>Actinomycetota</taxon>
        <taxon>Actinomycetes</taxon>
        <taxon>Kitasatosporales</taxon>
        <taxon>Streptomycetaceae</taxon>
        <taxon>Streptomyces</taxon>
    </lineage>
</organism>
<sequence length="57" mass="6454">MDIVQQQILDSYRAAQHGEASPPPPGRHDREVLRELRGRLRAWAATHPPPDRRPPPG</sequence>
<feature type="region of interest" description="Disordered" evidence="1">
    <location>
        <begin position="9"/>
        <end position="29"/>
    </location>
</feature>
<keyword evidence="3" id="KW-1185">Reference proteome</keyword>
<dbReference type="Proteomes" id="UP000735541">
    <property type="component" value="Unassembled WGS sequence"/>
</dbReference>
<evidence type="ECO:0000313" key="2">
    <source>
        <dbReference type="EMBL" id="MBV7669466.1"/>
    </source>
</evidence>
<accession>A0ABS6TMI0</accession>
<reference evidence="2 3" key="1">
    <citation type="submission" date="2021-07" db="EMBL/GenBank/DDBJ databases">
        <title>Sequencing Streptomyces halstedii LGO-A4 genome an citrus endophytic actinomycete.</title>
        <authorList>
            <person name="Samborskyy M."/>
            <person name="Scott N."/>
            <person name="Deglau R."/>
            <person name="Dickens S."/>
            <person name="Oliveira L.G."/>
        </authorList>
    </citation>
    <scope>NUCLEOTIDE SEQUENCE [LARGE SCALE GENOMIC DNA]</scope>
    <source>
        <strain evidence="2 3">LGO-A4</strain>
    </source>
</reference>
<dbReference type="EMBL" id="JAHUVW010000001">
    <property type="protein sequence ID" value="MBV7669466.1"/>
    <property type="molecule type" value="Genomic_DNA"/>
</dbReference>
<protein>
    <submittedName>
        <fullName evidence="2">Uncharacterized protein</fullName>
    </submittedName>
</protein>
<evidence type="ECO:0000256" key="1">
    <source>
        <dbReference type="SAM" id="MobiDB-lite"/>
    </source>
</evidence>
<evidence type="ECO:0000313" key="3">
    <source>
        <dbReference type="Proteomes" id="UP000735541"/>
    </source>
</evidence>